<protein>
    <recommendedName>
        <fullName evidence="3">Replication initiation protein</fullName>
    </recommendedName>
</protein>
<name>A0ABD5A2W7_9LACO</name>
<accession>A0ABD5A2W7</accession>
<dbReference type="RefSeq" id="WP_262333619.1">
    <property type="nucleotide sequence ID" value="NZ_JANZQG010000004.1"/>
</dbReference>
<dbReference type="AlphaFoldDB" id="A0ABD5A2W7"/>
<evidence type="ECO:0008006" key="3">
    <source>
        <dbReference type="Google" id="ProtNLM"/>
    </source>
</evidence>
<organism evidence="1 2">
    <name type="scientific">Lactobacillus paragasseri</name>
    <dbReference type="NCBI Taxonomy" id="2107999"/>
    <lineage>
        <taxon>Bacteria</taxon>
        <taxon>Bacillati</taxon>
        <taxon>Bacillota</taxon>
        <taxon>Bacilli</taxon>
        <taxon>Lactobacillales</taxon>
        <taxon>Lactobacillaceae</taxon>
        <taxon>Lactobacillus</taxon>
    </lineage>
</organism>
<evidence type="ECO:0000313" key="2">
    <source>
        <dbReference type="Proteomes" id="UP001169713"/>
    </source>
</evidence>
<dbReference type="EMBL" id="JAUONS010000008">
    <property type="protein sequence ID" value="MDO6362205.1"/>
    <property type="molecule type" value="Genomic_DNA"/>
</dbReference>
<comment type="caution">
    <text evidence="1">The sequence shown here is derived from an EMBL/GenBank/DDBJ whole genome shotgun (WGS) entry which is preliminary data.</text>
</comment>
<gene>
    <name evidence="1" type="ORF">Q4436_08720</name>
</gene>
<sequence length="331" mass="38910">MAKIKKKKSVKNIHRKNKSKPLYLTSRLRVQILDPMNEPKENLCVISWDWITLTGTLFADLNRSTLLELGWHEKKPIDGYVQQFEMMKGKQQIARLVRNEYHGRNSWRLETSNHLTDAEKEKLTKTAQLMRDDVHITRLDLAFDFINCKNSGMTHRIYKPNTTTDERKAQNGLTQTLQVGKRDSDIQYIYYNKFAKLKEDHFNVPKGIKTWERLELKLRHRKVNEWITQATKMLKYYKLPSIKDLSKLSSHDSIMLTAFVYEPALLATVSKGTRAKYRRLMRENEKNCFNTDRQEMALAELSGYIPELNKELLEFDGRLAIPLLSMTLNDK</sequence>
<reference evidence="1" key="1">
    <citation type="submission" date="2023-07" db="EMBL/GenBank/DDBJ databases">
        <title>Whole Genome Sequencing of Colonoscopy isolates.</title>
        <authorList>
            <person name="Surve S.V."/>
            <person name="Valls R.A."/>
            <person name="Barrak K.E."/>
            <person name="Gardner T.B."/>
            <person name="O'Toole G.A."/>
        </authorList>
    </citation>
    <scope>NUCLEOTIDE SEQUENCE</scope>
    <source>
        <strain evidence="1">GP0003</strain>
    </source>
</reference>
<proteinExistence type="predicted"/>
<dbReference type="Proteomes" id="UP001169713">
    <property type="component" value="Unassembled WGS sequence"/>
</dbReference>
<evidence type="ECO:0000313" key="1">
    <source>
        <dbReference type="EMBL" id="MDO6362205.1"/>
    </source>
</evidence>